<dbReference type="OrthoDB" id="2756615at2759"/>
<feature type="transmembrane region" description="Helical" evidence="2">
    <location>
        <begin position="199"/>
        <end position="224"/>
    </location>
</feature>
<protein>
    <submittedName>
        <fullName evidence="3">Uncharacterized protein</fullName>
    </submittedName>
</protein>
<feature type="compositionally biased region" description="Pro residues" evidence="1">
    <location>
        <begin position="276"/>
        <end position="285"/>
    </location>
</feature>
<dbReference type="EMBL" id="ML143402">
    <property type="protein sequence ID" value="TBU30972.1"/>
    <property type="molecule type" value="Genomic_DNA"/>
</dbReference>
<dbReference type="Proteomes" id="UP000292957">
    <property type="component" value="Unassembled WGS sequence"/>
</dbReference>
<feature type="region of interest" description="Disordered" evidence="1">
    <location>
        <begin position="153"/>
        <end position="193"/>
    </location>
</feature>
<reference evidence="3" key="1">
    <citation type="submission" date="2019-01" db="EMBL/GenBank/DDBJ databases">
        <title>Draft genome sequences of three monokaryotic isolates of the white-rot basidiomycete fungus Dichomitus squalens.</title>
        <authorList>
            <consortium name="DOE Joint Genome Institute"/>
            <person name="Lopez S.C."/>
            <person name="Andreopoulos B."/>
            <person name="Pangilinan J."/>
            <person name="Lipzen A."/>
            <person name="Riley R."/>
            <person name="Ahrendt S."/>
            <person name="Ng V."/>
            <person name="Barry K."/>
            <person name="Daum C."/>
            <person name="Grigoriev I.V."/>
            <person name="Hilden K.S."/>
            <person name="Makela M.R."/>
            <person name="de Vries R.P."/>
        </authorList>
    </citation>
    <scope>NUCLEOTIDE SEQUENCE [LARGE SCALE GENOMIC DNA]</scope>
    <source>
        <strain evidence="3">OM18370.1</strain>
    </source>
</reference>
<keyword evidence="2" id="KW-1133">Transmembrane helix</keyword>
<proteinExistence type="predicted"/>
<feature type="region of interest" description="Disordered" evidence="1">
    <location>
        <begin position="257"/>
        <end position="314"/>
    </location>
</feature>
<organism evidence="3">
    <name type="scientific">Dichomitus squalens</name>
    <dbReference type="NCBI Taxonomy" id="114155"/>
    <lineage>
        <taxon>Eukaryota</taxon>
        <taxon>Fungi</taxon>
        <taxon>Dikarya</taxon>
        <taxon>Basidiomycota</taxon>
        <taxon>Agaricomycotina</taxon>
        <taxon>Agaricomycetes</taxon>
        <taxon>Polyporales</taxon>
        <taxon>Polyporaceae</taxon>
        <taxon>Dichomitus</taxon>
    </lineage>
</organism>
<feature type="region of interest" description="Disordered" evidence="1">
    <location>
        <begin position="344"/>
        <end position="386"/>
    </location>
</feature>
<keyword evidence="2" id="KW-0812">Transmembrane</keyword>
<sequence length="386" mass="40128">MSEAPKIVDNTDPHIPFFINAQYVNVTDIISDQAYAYVQAAIPSAHNKSVADITVPKWSFQYQFTGTRISLYGVVIPWISGALPTAQYAVDGQSQNISSAPNTTRTLLGVNFYTSDWFPNGTHMLTVNVTTATEDGPYLFDYLSIDTTNPPAANNTAATNSTASASSSSTSTTSSSSSTASSSGTALGASTHSKSSVPIAPLVGGVIGGMALLALIAFGAWWMWKKHRTEGVSTYAYARTGQYDGHTPHVDPFTVYRQADSGSTPVTMTDGSYYSDPPPWPPTRVPTPAAASSHYSSEGPPQSSHTQSAPSGSRYGIGNEAGALYGAAAAGAIAAPGAIMYSTGSAGGKAAEARMEALRARQRPVSDLGSSDLSAATSSVPPPYAP</sequence>
<feature type="compositionally biased region" description="Polar residues" evidence="1">
    <location>
        <begin position="293"/>
        <end position="311"/>
    </location>
</feature>
<evidence type="ECO:0000256" key="2">
    <source>
        <dbReference type="SAM" id="Phobius"/>
    </source>
</evidence>
<name>A0A4Q9MWD2_9APHY</name>
<gene>
    <name evidence="3" type="ORF">BD311DRAFT_657920</name>
</gene>
<accession>A0A4Q9MWD2</accession>
<feature type="compositionally biased region" description="Low complexity" evidence="1">
    <location>
        <begin position="153"/>
        <end position="191"/>
    </location>
</feature>
<dbReference type="Gene3D" id="2.60.120.260">
    <property type="entry name" value="Galactose-binding domain-like"/>
    <property type="match status" value="1"/>
</dbReference>
<dbReference type="AlphaFoldDB" id="A0A4Q9MWD2"/>
<feature type="compositionally biased region" description="Polar residues" evidence="1">
    <location>
        <begin position="260"/>
        <end position="272"/>
    </location>
</feature>
<keyword evidence="2" id="KW-0472">Membrane</keyword>
<evidence type="ECO:0000313" key="3">
    <source>
        <dbReference type="EMBL" id="TBU30972.1"/>
    </source>
</evidence>
<feature type="compositionally biased region" description="Polar residues" evidence="1">
    <location>
        <begin position="368"/>
        <end position="379"/>
    </location>
</feature>
<evidence type="ECO:0000256" key="1">
    <source>
        <dbReference type="SAM" id="MobiDB-lite"/>
    </source>
</evidence>